<evidence type="ECO:0000256" key="1">
    <source>
        <dbReference type="ARBA" id="ARBA00001954"/>
    </source>
</evidence>
<accession>A0A1T1GT46</accession>
<dbReference type="InterPro" id="IPR050231">
    <property type="entry name" value="Iron_ascorbate_oxido_reductase"/>
</dbReference>
<sequence>MIMSIPVIDLAQALKPSSANISDVVEKLRAAATSSGFFYVKNHGISSALIQRQFELAAKIFALPLGTKLKYDQSLNDSHLGFEQLAAQKSDYSAKPDIKEGFYCAKNYPTDHPYVLAKYQGYGINQWPSAEVPEMEQFCQEYIAQLNGLAQRIMQLLALSLSLDESYFDDCCIDPMITLKMLCYPPHPVGADEYSFGVGAHTDWGSITILAQDECGGLEVCLPDGTWVAAPPIKDTFIVNLGDLIPRWSNDLYKSNPHRVRNLFSKGQSRYSIPFFYGPNYMTPINALPGTVKDGEIYRYAPCTAGEHMEQMYQQAYDLSLEEQSVLEKIT</sequence>
<name>A0A1T1GT46_9GAMM</name>
<evidence type="ECO:0000313" key="13">
    <source>
        <dbReference type="EMBL" id="OOV80784.1"/>
    </source>
</evidence>
<dbReference type="GO" id="GO:0009693">
    <property type="term" value="P:ethylene biosynthetic process"/>
    <property type="evidence" value="ECO:0007669"/>
    <property type="project" value="UniProtKB-KW"/>
</dbReference>
<evidence type="ECO:0000256" key="4">
    <source>
        <dbReference type="ARBA" id="ARBA00012531"/>
    </source>
</evidence>
<evidence type="ECO:0000256" key="7">
    <source>
        <dbReference type="ARBA" id="ARBA00031011"/>
    </source>
</evidence>
<dbReference type="Pfam" id="PF03171">
    <property type="entry name" value="2OG-FeII_Oxy"/>
    <property type="match status" value="1"/>
</dbReference>
<evidence type="ECO:0000256" key="9">
    <source>
        <dbReference type="ARBA" id="ARBA00047725"/>
    </source>
</evidence>
<dbReference type="EMBL" id="MVKX01000008">
    <property type="protein sequence ID" value="OOV80784.1"/>
    <property type="molecule type" value="Genomic_DNA"/>
</dbReference>
<dbReference type="Gene3D" id="2.60.120.330">
    <property type="entry name" value="B-lactam Antibiotic, Isopenicillin N Synthase, Chain"/>
    <property type="match status" value="1"/>
</dbReference>
<keyword evidence="6" id="KW-0266">Ethylene biosynthesis</keyword>
<keyword evidence="11" id="KW-0560">Oxidoreductase</keyword>
<organism evidence="13 14">
    <name type="scientific">Acinetobacter amyesii</name>
    <dbReference type="NCBI Taxonomy" id="2942470"/>
    <lineage>
        <taxon>Bacteria</taxon>
        <taxon>Pseudomonadati</taxon>
        <taxon>Pseudomonadota</taxon>
        <taxon>Gammaproteobacteria</taxon>
        <taxon>Moraxellales</taxon>
        <taxon>Moraxellaceae</taxon>
        <taxon>Acinetobacter</taxon>
    </lineage>
</organism>
<gene>
    <name evidence="13" type="ORF">B1202_12275</name>
</gene>
<comment type="catalytic activity">
    <reaction evidence="9">
        <text>2-oxoglutarate + O2 + 2 H(+) = ethene + 3 CO2 + H2O</text>
        <dbReference type="Rhea" id="RHEA:31523"/>
        <dbReference type="ChEBI" id="CHEBI:15377"/>
        <dbReference type="ChEBI" id="CHEBI:15378"/>
        <dbReference type="ChEBI" id="CHEBI:15379"/>
        <dbReference type="ChEBI" id="CHEBI:16526"/>
        <dbReference type="ChEBI" id="CHEBI:16810"/>
        <dbReference type="ChEBI" id="CHEBI:18153"/>
        <dbReference type="EC" id="1.13.12.19"/>
    </reaction>
</comment>
<dbReference type="EC" id="1.14.20.7" evidence="3"/>
<evidence type="ECO:0000256" key="5">
    <source>
        <dbReference type="ARBA" id="ARBA00019045"/>
    </source>
</evidence>
<comment type="cofactor">
    <cofactor evidence="1">
        <name>Fe(2+)</name>
        <dbReference type="ChEBI" id="CHEBI:29033"/>
    </cofactor>
</comment>
<dbReference type="PRINTS" id="PR00682">
    <property type="entry name" value="IPNSYNTHASE"/>
</dbReference>
<evidence type="ECO:0000256" key="8">
    <source>
        <dbReference type="ARBA" id="ARBA00031282"/>
    </source>
</evidence>
<proteinExistence type="inferred from homology"/>
<evidence type="ECO:0000256" key="10">
    <source>
        <dbReference type="ARBA" id="ARBA00049359"/>
    </source>
</evidence>
<keyword evidence="11" id="KW-0408">Iron</keyword>
<evidence type="ECO:0000256" key="2">
    <source>
        <dbReference type="ARBA" id="ARBA00004767"/>
    </source>
</evidence>
<dbReference type="InterPro" id="IPR026992">
    <property type="entry name" value="DIOX_N"/>
</dbReference>
<reference evidence="13 14" key="1">
    <citation type="submission" date="2017-02" db="EMBL/GenBank/DDBJ databases">
        <title>Acinetobacter sp. ANC 4945, whole genome shotgun sequencing project.</title>
        <authorList>
            <person name="Radolfova-Krizova L."/>
            <person name="Al Atrouni A."/>
            <person name="Nemec A."/>
        </authorList>
    </citation>
    <scope>NUCLEOTIDE SEQUENCE [LARGE SCALE GENOMIC DNA]</scope>
    <source>
        <strain evidence="13 14">ANC 4945</strain>
    </source>
</reference>
<evidence type="ECO:0000259" key="12">
    <source>
        <dbReference type="PROSITE" id="PS51471"/>
    </source>
</evidence>
<dbReference type="Proteomes" id="UP000191160">
    <property type="component" value="Unassembled WGS sequence"/>
</dbReference>
<dbReference type="Pfam" id="PF14226">
    <property type="entry name" value="DIOX_N"/>
    <property type="match status" value="1"/>
</dbReference>
<dbReference type="InterPro" id="IPR005123">
    <property type="entry name" value="Oxoglu/Fe-dep_dioxygenase_dom"/>
</dbReference>
<protein>
    <recommendedName>
        <fullName evidence="5">2-oxoglutarate-dependent ethylene/succinate-forming enzyme</fullName>
        <ecNumber evidence="4">1.13.12.19</ecNumber>
        <ecNumber evidence="3">1.14.20.7</ecNumber>
    </recommendedName>
    <alternativeName>
        <fullName evidence="7">2-oxoglutarate dioxygenase (ethylene-forming)</fullName>
    </alternativeName>
    <alternativeName>
        <fullName evidence="8">2-oxoglutarate/L-arginine monooxygenase/decarboxylase (succinate-forming)</fullName>
    </alternativeName>
</protein>
<dbReference type="InterPro" id="IPR044861">
    <property type="entry name" value="IPNS-like_FE2OG_OXY"/>
</dbReference>
<feature type="domain" description="Fe2OG dioxygenase" evidence="12">
    <location>
        <begin position="172"/>
        <end position="279"/>
    </location>
</feature>
<evidence type="ECO:0000313" key="14">
    <source>
        <dbReference type="Proteomes" id="UP000191160"/>
    </source>
</evidence>
<dbReference type="GO" id="GO:0102276">
    <property type="term" value="F:2-oxoglutarate oxygenase/decarboxylase (ethylene-forming) activity"/>
    <property type="evidence" value="ECO:0007669"/>
    <property type="project" value="UniProtKB-EC"/>
</dbReference>
<comment type="catalytic activity">
    <reaction evidence="10">
        <text>L-arginine + 2-oxoglutarate + O2 = guanidine + L-glutamate 5-semialdehyde + succinate + CO2</text>
        <dbReference type="Rhea" id="RHEA:31535"/>
        <dbReference type="ChEBI" id="CHEBI:15379"/>
        <dbReference type="ChEBI" id="CHEBI:16526"/>
        <dbReference type="ChEBI" id="CHEBI:16810"/>
        <dbReference type="ChEBI" id="CHEBI:30031"/>
        <dbReference type="ChEBI" id="CHEBI:30087"/>
        <dbReference type="ChEBI" id="CHEBI:32682"/>
        <dbReference type="ChEBI" id="CHEBI:58066"/>
        <dbReference type="EC" id="1.14.20.7"/>
    </reaction>
</comment>
<keyword evidence="11" id="KW-0479">Metal-binding</keyword>
<keyword evidence="14" id="KW-1185">Reference proteome</keyword>
<dbReference type="GO" id="GO:0046872">
    <property type="term" value="F:metal ion binding"/>
    <property type="evidence" value="ECO:0007669"/>
    <property type="project" value="UniProtKB-KW"/>
</dbReference>
<dbReference type="PANTHER" id="PTHR47990">
    <property type="entry name" value="2-OXOGLUTARATE (2OG) AND FE(II)-DEPENDENT OXYGENASE SUPERFAMILY PROTEIN-RELATED"/>
    <property type="match status" value="1"/>
</dbReference>
<dbReference type="AlphaFoldDB" id="A0A1T1GT46"/>
<dbReference type="EC" id="1.13.12.19" evidence="4"/>
<dbReference type="InterPro" id="IPR027443">
    <property type="entry name" value="IPNS-like_sf"/>
</dbReference>
<dbReference type="PROSITE" id="PS51471">
    <property type="entry name" value="FE2OG_OXY"/>
    <property type="match status" value="1"/>
</dbReference>
<comment type="caution">
    <text evidence="13">The sequence shown here is derived from an EMBL/GenBank/DDBJ whole genome shotgun (WGS) entry which is preliminary data.</text>
</comment>
<evidence type="ECO:0000256" key="11">
    <source>
        <dbReference type="RuleBase" id="RU003682"/>
    </source>
</evidence>
<comment type="pathway">
    <text evidence="2">Alkene biosynthesis; ethylene biosynthesis via 2-oxoglutarate.</text>
</comment>
<evidence type="ECO:0000256" key="3">
    <source>
        <dbReference type="ARBA" id="ARBA00012293"/>
    </source>
</evidence>
<dbReference type="SUPFAM" id="SSF51197">
    <property type="entry name" value="Clavaminate synthase-like"/>
    <property type="match status" value="1"/>
</dbReference>
<evidence type="ECO:0000256" key="6">
    <source>
        <dbReference type="ARBA" id="ARBA00022666"/>
    </source>
</evidence>
<comment type="similarity">
    <text evidence="11">Belongs to the iron/ascorbate-dependent oxidoreductase family.</text>
</comment>